<keyword evidence="4" id="KW-1185">Reference proteome</keyword>
<keyword evidence="2" id="KW-1133">Transmembrane helix</keyword>
<feature type="compositionally biased region" description="Basic residues" evidence="1">
    <location>
        <begin position="80"/>
        <end position="90"/>
    </location>
</feature>
<reference evidence="5" key="2">
    <citation type="submission" date="2020-12" db="UniProtKB">
        <authorList>
            <consortium name="WormBaseParasite"/>
        </authorList>
    </citation>
    <scope>IDENTIFICATION</scope>
</reference>
<dbReference type="RefSeq" id="XP_024501926.1">
    <property type="nucleotide sequence ID" value="XM_024647893.1"/>
</dbReference>
<dbReference type="WBParaSite" id="SRAE_1000099400.1">
    <property type="protein sequence ID" value="SRAE_1000099400.1"/>
    <property type="gene ID" value="WBGene00257594"/>
</dbReference>
<evidence type="ECO:0000313" key="6">
    <source>
        <dbReference type="WormBase" id="SRAE_1000099400"/>
    </source>
</evidence>
<keyword evidence="2" id="KW-0472">Membrane</keyword>
<organism evidence="3">
    <name type="scientific">Strongyloides ratti</name>
    <name type="common">Parasitic roundworm</name>
    <dbReference type="NCBI Taxonomy" id="34506"/>
    <lineage>
        <taxon>Eukaryota</taxon>
        <taxon>Metazoa</taxon>
        <taxon>Ecdysozoa</taxon>
        <taxon>Nematoda</taxon>
        <taxon>Chromadorea</taxon>
        <taxon>Rhabditida</taxon>
        <taxon>Tylenchina</taxon>
        <taxon>Panagrolaimomorpha</taxon>
        <taxon>Strongyloidoidea</taxon>
        <taxon>Strongyloididae</taxon>
        <taxon>Strongyloides</taxon>
    </lineage>
</organism>
<evidence type="ECO:0000256" key="2">
    <source>
        <dbReference type="SAM" id="Phobius"/>
    </source>
</evidence>
<evidence type="ECO:0000256" key="1">
    <source>
        <dbReference type="SAM" id="MobiDB-lite"/>
    </source>
</evidence>
<protein>
    <submittedName>
        <fullName evidence="3 5">Uncharacterized protein</fullName>
    </submittedName>
</protein>
<dbReference type="Proteomes" id="UP000035682">
    <property type="component" value="Unplaced"/>
</dbReference>
<dbReference type="GeneID" id="36375089"/>
<feature type="region of interest" description="Disordered" evidence="1">
    <location>
        <begin position="66"/>
        <end position="90"/>
    </location>
</feature>
<evidence type="ECO:0000313" key="4">
    <source>
        <dbReference type="Proteomes" id="UP000035682"/>
    </source>
</evidence>
<keyword evidence="2" id="KW-0812">Transmembrane</keyword>
<dbReference type="WormBase" id="SRAE_1000099400">
    <property type="protein sequence ID" value="SRP11645"/>
    <property type="gene ID" value="WBGene00257594"/>
</dbReference>
<dbReference type="AlphaFoldDB" id="A0A090L5J0"/>
<evidence type="ECO:0000313" key="5">
    <source>
        <dbReference type="WBParaSite" id="SRAE_1000099400.1"/>
    </source>
</evidence>
<dbReference type="CTD" id="36375089"/>
<name>A0A090L5J0_STRRB</name>
<proteinExistence type="predicted"/>
<dbReference type="EMBL" id="LN609528">
    <property type="protein sequence ID" value="CEF62724.2"/>
    <property type="molecule type" value="Genomic_DNA"/>
</dbReference>
<sequence length="90" mass="10114">MGIIISRLCVKRGGIEIPLVIYIALAIIFNVLFIIGGTIQTISLARSIPNPITKLQLLKKHFKKKKKTSSSSVDKVKNVTPKKRNRKKIF</sequence>
<accession>A0A090L5J0</accession>
<reference evidence="3 4" key="1">
    <citation type="submission" date="2014-09" db="EMBL/GenBank/DDBJ databases">
        <authorList>
            <person name="Martin A.A."/>
        </authorList>
    </citation>
    <scope>NUCLEOTIDE SEQUENCE</scope>
    <source>
        <strain evidence="4">ED321</strain>
        <strain evidence="3">ED321 Heterogonic</strain>
    </source>
</reference>
<evidence type="ECO:0000313" key="3">
    <source>
        <dbReference type="EMBL" id="CEF62724.2"/>
    </source>
</evidence>
<gene>
    <name evidence="3 5 6" type="ORF">SRAE_1000099400</name>
</gene>
<feature type="transmembrane region" description="Helical" evidence="2">
    <location>
        <begin position="20"/>
        <end position="39"/>
    </location>
</feature>